<feature type="transmembrane region" description="Helical" evidence="4">
    <location>
        <begin position="75"/>
        <end position="94"/>
    </location>
</feature>
<gene>
    <name evidence="6" type="ORF">ACFQ21_14720</name>
</gene>
<evidence type="ECO:0000256" key="3">
    <source>
        <dbReference type="ARBA" id="ARBA00023163"/>
    </source>
</evidence>
<keyword evidence="1" id="KW-0805">Transcription regulation</keyword>
<feature type="transmembrane region" description="Helical" evidence="4">
    <location>
        <begin position="226"/>
        <end position="244"/>
    </location>
</feature>
<dbReference type="InterPro" id="IPR009057">
    <property type="entry name" value="Homeodomain-like_sf"/>
</dbReference>
<comment type="caution">
    <text evidence="6">The sequence shown here is derived from an EMBL/GenBank/DDBJ whole genome shotgun (WGS) entry which is preliminary data.</text>
</comment>
<keyword evidence="4" id="KW-0812">Transmembrane</keyword>
<keyword evidence="3" id="KW-0804">Transcription</keyword>
<proteinExistence type="predicted"/>
<reference evidence="7" key="1">
    <citation type="journal article" date="2019" name="Int. J. Syst. Evol. Microbiol.">
        <title>The Global Catalogue of Microorganisms (GCM) 10K type strain sequencing project: providing services to taxonomists for standard genome sequencing and annotation.</title>
        <authorList>
            <consortium name="The Broad Institute Genomics Platform"/>
            <consortium name="The Broad Institute Genome Sequencing Center for Infectious Disease"/>
            <person name="Wu L."/>
            <person name="Ma J."/>
        </authorList>
    </citation>
    <scope>NUCLEOTIDE SEQUENCE [LARGE SCALE GENOMIC DNA]</scope>
    <source>
        <strain evidence="7">CCUG 58938</strain>
    </source>
</reference>
<dbReference type="Pfam" id="PF12833">
    <property type="entry name" value="HTH_18"/>
    <property type="match status" value="1"/>
</dbReference>
<evidence type="ECO:0000313" key="6">
    <source>
        <dbReference type="EMBL" id="MFD1000576.1"/>
    </source>
</evidence>
<sequence length="378" mass="43333">MPYHIDLFAVFILLGVVQAIFLSFFFLSRENRKNDVNFFQGLMLLSMAACILEIFLMYTGYIVDCLFLVDFSEPFALAIGPSFYLMIRSLIHGSVSRKMQLVHYIFPVVYFFLLIPFLIQSNDFKYNSWVYAYHPNLPFRDVSVGYDPRWLWVTDHHTLMSLVSIGIYFLFGLVEVIRAFKEKRESFFAPVHSVLKKLRSGILHMTSATVIIFVVKYLNIDDTGDHLFAAYISFTIYLTSFNVISHSGFFRQVALSEPQKYKSSGVTADAQKELLDKLAMLMTRDKPFLQSGFSLPELAGKLNTTVHVLSQVINDGLGKSFFEMVAEYRVEEAKRLLKEQPHVKVEEIAEQVGYNSKSSFNTAFKKISGKTPSEFRSA</sequence>
<feature type="transmembrane region" description="Helical" evidence="4">
    <location>
        <begin position="39"/>
        <end position="63"/>
    </location>
</feature>
<dbReference type="Gene3D" id="1.10.10.60">
    <property type="entry name" value="Homeodomain-like"/>
    <property type="match status" value="1"/>
</dbReference>
<feature type="transmembrane region" description="Helical" evidence="4">
    <location>
        <begin position="159"/>
        <end position="180"/>
    </location>
</feature>
<evidence type="ECO:0000259" key="5">
    <source>
        <dbReference type="PROSITE" id="PS01124"/>
    </source>
</evidence>
<evidence type="ECO:0000256" key="2">
    <source>
        <dbReference type="ARBA" id="ARBA00023125"/>
    </source>
</evidence>
<feature type="transmembrane region" description="Helical" evidence="4">
    <location>
        <begin position="6"/>
        <end position="27"/>
    </location>
</feature>
<dbReference type="PANTHER" id="PTHR43280">
    <property type="entry name" value="ARAC-FAMILY TRANSCRIPTIONAL REGULATOR"/>
    <property type="match status" value="1"/>
</dbReference>
<dbReference type="InterPro" id="IPR018062">
    <property type="entry name" value="HTH_AraC-typ_CS"/>
</dbReference>
<feature type="domain" description="HTH araC/xylS-type" evidence="5">
    <location>
        <begin position="276"/>
        <end position="378"/>
    </location>
</feature>
<dbReference type="Proteomes" id="UP001597112">
    <property type="component" value="Unassembled WGS sequence"/>
</dbReference>
<feature type="transmembrane region" description="Helical" evidence="4">
    <location>
        <begin position="101"/>
        <end position="119"/>
    </location>
</feature>
<dbReference type="SUPFAM" id="SSF46689">
    <property type="entry name" value="Homeodomain-like"/>
    <property type="match status" value="1"/>
</dbReference>
<dbReference type="RefSeq" id="WP_377580024.1">
    <property type="nucleotide sequence ID" value="NZ_JBHTKA010000004.1"/>
</dbReference>
<dbReference type="PANTHER" id="PTHR43280:SF29">
    <property type="entry name" value="ARAC-FAMILY TRANSCRIPTIONAL REGULATOR"/>
    <property type="match status" value="1"/>
</dbReference>
<feature type="transmembrane region" description="Helical" evidence="4">
    <location>
        <begin position="201"/>
        <end position="220"/>
    </location>
</feature>
<accession>A0ABW3K622</accession>
<dbReference type="PROSITE" id="PS00041">
    <property type="entry name" value="HTH_ARAC_FAMILY_1"/>
    <property type="match status" value="1"/>
</dbReference>
<evidence type="ECO:0000256" key="4">
    <source>
        <dbReference type="SAM" id="Phobius"/>
    </source>
</evidence>
<dbReference type="PRINTS" id="PR00032">
    <property type="entry name" value="HTHARAC"/>
</dbReference>
<evidence type="ECO:0000313" key="7">
    <source>
        <dbReference type="Proteomes" id="UP001597112"/>
    </source>
</evidence>
<dbReference type="InterPro" id="IPR020449">
    <property type="entry name" value="Tscrpt_reg_AraC-type_HTH"/>
</dbReference>
<protein>
    <submittedName>
        <fullName evidence="6">Helix-turn-helix domain-containing protein</fullName>
    </submittedName>
</protein>
<name>A0ABW3K622_9BACT</name>
<keyword evidence="7" id="KW-1185">Reference proteome</keyword>
<keyword evidence="4" id="KW-0472">Membrane</keyword>
<dbReference type="EMBL" id="JBHTKA010000004">
    <property type="protein sequence ID" value="MFD1000576.1"/>
    <property type="molecule type" value="Genomic_DNA"/>
</dbReference>
<dbReference type="PROSITE" id="PS01124">
    <property type="entry name" value="HTH_ARAC_FAMILY_2"/>
    <property type="match status" value="1"/>
</dbReference>
<keyword evidence="4" id="KW-1133">Transmembrane helix</keyword>
<keyword evidence="2" id="KW-0238">DNA-binding</keyword>
<evidence type="ECO:0000256" key="1">
    <source>
        <dbReference type="ARBA" id="ARBA00023015"/>
    </source>
</evidence>
<organism evidence="6 7">
    <name type="scientific">Ohtaekwangia kribbensis</name>
    <dbReference type="NCBI Taxonomy" id="688913"/>
    <lineage>
        <taxon>Bacteria</taxon>
        <taxon>Pseudomonadati</taxon>
        <taxon>Bacteroidota</taxon>
        <taxon>Cytophagia</taxon>
        <taxon>Cytophagales</taxon>
        <taxon>Fulvivirgaceae</taxon>
        <taxon>Ohtaekwangia</taxon>
    </lineage>
</organism>
<dbReference type="InterPro" id="IPR018060">
    <property type="entry name" value="HTH_AraC"/>
</dbReference>
<dbReference type="SMART" id="SM00342">
    <property type="entry name" value="HTH_ARAC"/>
    <property type="match status" value="1"/>
</dbReference>